<dbReference type="EMBL" id="CP001109">
    <property type="protein sequence ID" value="ACF47370.1"/>
    <property type="molecule type" value="Genomic_DNA"/>
</dbReference>
<keyword evidence="3" id="KW-0614">Plasmid</keyword>
<dbReference type="InterPro" id="IPR041682">
    <property type="entry name" value="AAA_14"/>
</dbReference>
<dbReference type="Proteomes" id="UP000002725">
    <property type="component" value="Plasmid pPAES01"/>
</dbReference>
<dbReference type="eggNOG" id="COG1373">
    <property type="taxonomic scope" value="Bacteria"/>
</dbReference>
<organism evidence="3 4">
    <name type="scientific">Prosthecochloris aestuarii (strain DSM 271 / SK 413)</name>
    <dbReference type="NCBI Taxonomy" id="290512"/>
    <lineage>
        <taxon>Bacteria</taxon>
        <taxon>Pseudomonadati</taxon>
        <taxon>Chlorobiota</taxon>
        <taxon>Chlorobiia</taxon>
        <taxon>Chlorobiales</taxon>
        <taxon>Chlorobiaceae</taxon>
        <taxon>Prosthecochloris</taxon>
    </lineage>
</organism>
<geneLocation type="plasmid" evidence="3 4">
    <name>pPAES01</name>
</geneLocation>
<feature type="domain" description="DUF4143" evidence="2">
    <location>
        <begin position="189"/>
        <end position="357"/>
    </location>
</feature>
<dbReference type="InterPro" id="IPR027417">
    <property type="entry name" value="P-loop_NTPase"/>
</dbReference>
<dbReference type="Pfam" id="PF13173">
    <property type="entry name" value="AAA_14"/>
    <property type="match status" value="1"/>
</dbReference>
<evidence type="ECO:0000313" key="4">
    <source>
        <dbReference type="Proteomes" id="UP000002725"/>
    </source>
</evidence>
<reference evidence="3" key="1">
    <citation type="submission" date="2008-06" db="EMBL/GenBank/DDBJ databases">
        <title>Complete sequence of plasmid of Prosthecochloris aestuarii DSM 271.</title>
        <authorList>
            <consortium name="US DOE Joint Genome Institute"/>
            <person name="Lucas S."/>
            <person name="Copeland A."/>
            <person name="Lapidus A."/>
            <person name="Glavina del Rio T."/>
            <person name="Dalin E."/>
            <person name="Tice H."/>
            <person name="Bruce D."/>
            <person name="Goodwin L."/>
            <person name="Pitluck S."/>
            <person name="Schmutz J."/>
            <person name="Larimer F."/>
            <person name="Land M."/>
            <person name="Hauser L."/>
            <person name="Kyrpides N."/>
            <person name="Anderson I."/>
            <person name="Liu Z."/>
            <person name="Li T."/>
            <person name="Zhao F."/>
            <person name="Overmann J."/>
            <person name="Bryant D.A."/>
            <person name="Richardson P."/>
        </authorList>
    </citation>
    <scope>NUCLEOTIDE SEQUENCE [LARGE SCALE GENOMIC DNA]</scope>
    <source>
        <strain evidence="3">DSM 271</strain>
        <plasmid evidence="3">pPAES01</plasmid>
    </source>
</reference>
<dbReference type="AlphaFoldDB" id="B4S9P3"/>
<evidence type="ECO:0000259" key="2">
    <source>
        <dbReference type="Pfam" id="PF13635"/>
    </source>
</evidence>
<dbReference type="KEGG" id="paa:Paes_2379"/>
<gene>
    <name evidence="3" type="ordered locus">Paes_2379</name>
</gene>
<feature type="domain" description="AAA" evidence="1">
    <location>
        <begin position="5"/>
        <end position="114"/>
    </location>
</feature>
<dbReference type="PANTHER" id="PTHR43566">
    <property type="entry name" value="CONSERVED PROTEIN"/>
    <property type="match status" value="1"/>
</dbReference>
<protein>
    <recommendedName>
        <fullName evidence="5">ATP-binding protein</fullName>
    </recommendedName>
</protein>
<evidence type="ECO:0000259" key="1">
    <source>
        <dbReference type="Pfam" id="PF13173"/>
    </source>
</evidence>
<evidence type="ECO:0000313" key="3">
    <source>
        <dbReference type="EMBL" id="ACF47370.1"/>
    </source>
</evidence>
<dbReference type="SUPFAM" id="SSF52540">
    <property type="entry name" value="P-loop containing nucleoside triphosphate hydrolases"/>
    <property type="match status" value="1"/>
</dbReference>
<name>B4S9P3_PROA2</name>
<dbReference type="Pfam" id="PF13635">
    <property type="entry name" value="DUF4143"/>
    <property type="match status" value="1"/>
</dbReference>
<dbReference type="RefSeq" id="WP_012509575.1">
    <property type="nucleotide sequence ID" value="NC_011061.1"/>
</dbReference>
<dbReference type="HOGENOM" id="CLU_041527_4_1_10"/>
<dbReference type="PANTHER" id="PTHR43566:SF2">
    <property type="entry name" value="DUF4143 DOMAIN-CONTAINING PROTEIN"/>
    <property type="match status" value="1"/>
</dbReference>
<proteinExistence type="predicted"/>
<keyword evidence="4" id="KW-1185">Reference proteome</keyword>
<dbReference type="InterPro" id="IPR025420">
    <property type="entry name" value="DUF4143"/>
</dbReference>
<sequence length="408" mass="44749">MPSLPAIVLEGPKGVGKTATAEGRCNTIFCMDDPAVQAIAEADISHLLNQKSPLLIDEWQRVPSIWDAVRRAVDRDQTPGRFLLTGSASPATPPTHSGAGRIVTLRMRPMSLPERGIGTPRISLQHLLKGDKADISGTTDVTLADYVHEIVHSGFPAIRPLSGRALRMQLDGYLRRIIDTDFPEQGYLVRRPEMLHRWLAAYAAATATTASFETIRDAASGGHRNKPSKTTTQPYRDILERLWIVDPVPAWSPSRNRLSRLAQPPKHHLADPALAARILGLDEQALLTGKEPSLSIPRNGSLLGHLFESLVTLGIRVFAQAAEAQVSHLRLHGGRQEIDMIVERGDQRIIAIEVKLSKNVNDSDVRNLLWLREQIGDDLLDSMVIHTGPQAYRRSDGIAVIPAAVLGP</sequence>
<accession>B4S9P3</accession>
<evidence type="ECO:0008006" key="5">
    <source>
        <dbReference type="Google" id="ProtNLM"/>
    </source>
</evidence>